<dbReference type="AlphaFoldDB" id="A0A516GZX3"/>
<name>A0A516GZX3_9PROT</name>
<dbReference type="Proteomes" id="UP000317496">
    <property type="component" value="Chromosome"/>
</dbReference>
<accession>A0A516GZX3</accession>
<dbReference type="SMART" id="SM00052">
    <property type="entry name" value="EAL"/>
    <property type="match status" value="1"/>
</dbReference>
<dbReference type="Gene3D" id="3.40.50.2300">
    <property type="match status" value="1"/>
</dbReference>
<dbReference type="PROSITE" id="PS50110">
    <property type="entry name" value="RESPONSE_REGULATORY"/>
    <property type="match status" value="1"/>
</dbReference>
<dbReference type="InterPro" id="IPR035919">
    <property type="entry name" value="EAL_sf"/>
</dbReference>
<dbReference type="RefSeq" id="WP_144068050.1">
    <property type="nucleotide sequence ID" value="NZ_CP041636.1"/>
</dbReference>
<feature type="domain" description="Response regulatory" evidence="2">
    <location>
        <begin position="17"/>
        <end position="142"/>
    </location>
</feature>
<dbReference type="InterPro" id="IPR011006">
    <property type="entry name" value="CheY-like_superfamily"/>
</dbReference>
<dbReference type="EMBL" id="CP041636">
    <property type="protein sequence ID" value="QDO97069.1"/>
    <property type="molecule type" value="Genomic_DNA"/>
</dbReference>
<dbReference type="KEGG" id="fer:FNB15_07175"/>
<dbReference type="GO" id="GO:0000160">
    <property type="term" value="P:phosphorelay signal transduction system"/>
    <property type="evidence" value="ECO:0007669"/>
    <property type="project" value="InterPro"/>
</dbReference>
<dbReference type="SUPFAM" id="SSF52172">
    <property type="entry name" value="CheY-like"/>
    <property type="match status" value="1"/>
</dbReference>
<sequence>MSAAETTAAVIDPARLRVLVVDDMKLMREMASAMLRAQGIGIVETCDDGSTALAALDRLAAASLSCDLMLLDLNMPGMDGIEVLRHLADRGYEGQIALFSAESARVLRTAETLARAHNLNILGFVEKPLTDAAVADLLRKLSLGGAKAVINTAEPLSEAELLDGIRLGQIEIMVQPKVSMQTRQPIGVEALARWRHPQRGVIGAGQFIPLAENGAAAEPLFEAILGLALRAAGLWRAEGLHLQMAVNLSTANLTRLDLPQRIAAAVSEHGLTPADLVLEVTESRLIEDQTAALEVLTRLKLKGFNLAIDDFGTGYSSLEQLQRFPFEEMKIDRQFVGMAVTDQAARAIVSSSVRLARKLGMTTVAEGIENQPDWDCAAALGCDIAQGYFISAPIKPESLPGWIAAWLSRRV</sequence>
<dbReference type="Gene3D" id="3.20.20.450">
    <property type="entry name" value="EAL domain"/>
    <property type="match status" value="1"/>
</dbReference>
<evidence type="ECO:0000256" key="1">
    <source>
        <dbReference type="PROSITE-ProRule" id="PRU00169"/>
    </source>
</evidence>
<reference evidence="4 5" key="1">
    <citation type="submission" date="2019-07" db="EMBL/GenBank/DDBJ databases">
        <title>Genome sequencing for Ferrovibrio sp. K5.</title>
        <authorList>
            <person name="Park S.-J."/>
        </authorList>
    </citation>
    <scope>NUCLEOTIDE SEQUENCE [LARGE SCALE GENOMIC DNA]</scope>
    <source>
        <strain evidence="4 5">K5</strain>
    </source>
</reference>
<dbReference type="Pfam" id="PF00072">
    <property type="entry name" value="Response_reg"/>
    <property type="match status" value="1"/>
</dbReference>
<dbReference type="InterPro" id="IPR001789">
    <property type="entry name" value="Sig_transdc_resp-reg_receiver"/>
</dbReference>
<dbReference type="PROSITE" id="PS50883">
    <property type="entry name" value="EAL"/>
    <property type="match status" value="1"/>
</dbReference>
<dbReference type="PANTHER" id="PTHR33121:SF79">
    <property type="entry name" value="CYCLIC DI-GMP PHOSPHODIESTERASE PDED-RELATED"/>
    <property type="match status" value="1"/>
</dbReference>
<dbReference type="SUPFAM" id="SSF141868">
    <property type="entry name" value="EAL domain-like"/>
    <property type="match status" value="1"/>
</dbReference>
<keyword evidence="1" id="KW-0597">Phosphoprotein</keyword>
<organism evidence="4 5">
    <name type="scientific">Ferrovibrio terrae</name>
    <dbReference type="NCBI Taxonomy" id="2594003"/>
    <lineage>
        <taxon>Bacteria</taxon>
        <taxon>Pseudomonadati</taxon>
        <taxon>Pseudomonadota</taxon>
        <taxon>Alphaproteobacteria</taxon>
        <taxon>Rhodospirillales</taxon>
        <taxon>Rhodospirillaceae</taxon>
        <taxon>Ferrovibrio</taxon>
    </lineage>
</organism>
<gene>
    <name evidence="4" type="ORF">FNB15_07175</name>
</gene>
<feature type="modified residue" description="4-aspartylphosphate" evidence="1">
    <location>
        <position position="72"/>
    </location>
</feature>
<dbReference type="OrthoDB" id="7251575at2"/>
<evidence type="ECO:0000313" key="4">
    <source>
        <dbReference type="EMBL" id="QDO97069.1"/>
    </source>
</evidence>
<protein>
    <submittedName>
        <fullName evidence="4">EAL domain-containing response regulator</fullName>
    </submittedName>
</protein>
<dbReference type="Pfam" id="PF00563">
    <property type="entry name" value="EAL"/>
    <property type="match status" value="1"/>
</dbReference>
<evidence type="ECO:0000259" key="3">
    <source>
        <dbReference type="PROSITE" id="PS50883"/>
    </source>
</evidence>
<evidence type="ECO:0000259" key="2">
    <source>
        <dbReference type="PROSITE" id="PS50110"/>
    </source>
</evidence>
<dbReference type="CDD" id="cd01948">
    <property type="entry name" value="EAL"/>
    <property type="match status" value="1"/>
</dbReference>
<dbReference type="InterPro" id="IPR001633">
    <property type="entry name" value="EAL_dom"/>
</dbReference>
<dbReference type="InterPro" id="IPR050706">
    <property type="entry name" value="Cyclic-di-GMP_PDE-like"/>
</dbReference>
<evidence type="ECO:0000313" key="5">
    <source>
        <dbReference type="Proteomes" id="UP000317496"/>
    </source>
</evidence>
<keyword evidence="5" id="KW-1185">Reference proteome</keyword>
<feature type="domain" description="EAL" evidence="3">
    <location>
        <begin position="154"/>
        <end position="407"/>
    </location>
</feature>
<proteinExistence type="predicted"/>
<dbReference type="GO" id="GO:0071111">
    <property type="term" value="F:cyclic-guanylate-specific phosphodiesterase activity"/>
    <property type="evidence" value="ECO:0007669"/>
    <property type="project" value="InterPro"/>
</dbReference>
<dbReference type="PANTHER" id="PTHR33121">
    <property type="entry name" value="CYCLIC DI-GMP PHOSPHODIESTERASE PDEF"/>
    <property type="match status" value="1"/>
</dbReference>
<dbReference type="SMART" id="SM00448">
    <property type="entry name" value="REC"/>
    <property type="match status" value="1"/>
</dbReference>